<dbReference type="WBParaSite" id="RSKR_0000046325.1">
    <property type="protein sequence ID" value="RSKR_0000046325.1"/>
    <property type="gene ID" value="RSKR_0000046325"/>
</dbReference>
<proteinExistence type="predicted"/>
<organism evidence="1 2">
    <name type="scientific">Rhabditophanes sp. KR3021</name>
    <dbReference type="NCBI Taxonomy" id="114890"/>
    <lineage>
        <taxon>Eukaryota</taxon>
        <taxon>Metazoa</taxon>
        <taxon>Ecdysozoa</taxon>
        <taxon>Nematoda</taxon>
        <taxon>Chromadorea</taxon>
        <taxon>Rhabditida</taxon>
        <taxon>Tylenchina</taxon>
        <taxon>Panagrolaimomorpha</taxon>
        <taxon>Strongyloidoidea</taxon>
        <taxon>Alloionematidae</taxon>
        <taxon>Rhabditophanes</taxon>
    </lineage>
</organism>
<sequence>MVFSVNSKLSSAYMFIPPTTKRRDKKFMVKNLSRSEYDISEIRSTDPPLTPNWDSLRRNNIVSGPNNDLNLALYEDQNATF</sequence>
<evidence type="ECO:0000313" key="1">
    <source>
        <dbReference type="Proteomes" id="UP000095286"/>
    </source>
</evidence>
<accession>A0AC35TH37</accession>
<name>A0AC35TH37_9BILA</name>
<dbReference type="Proteomes" id="UP000095286">
    <property type="component" value="Unplaced"/>
</dbReference>
<protein>
    <submittedName>
        <fullName evidence="2">MSP domain-containing protein</fullName>
    </submittedName>
</protein>
<evidence type="ECO:0000313" key="2">
    <source>
        <dbReference type="WBParaSite" id="RSKR_0000046325.1"/>
    </source>
</evidence>
<reference evidence="2" key="1">
    <citation type="submission" date="2016-11" db="UniProtKB">
        <authorList>
            <consortium name="WormBaseParasite"/>
        </authorList>
    </citation>
    <scope>IDENTIFICATION</scope>
    <source>
        <strain evidence="2">KR3021</strain>
    </source>
</reference>